<dbReference type="EMBL" id="CP012752">
    <property type="protein sequence ID" value="ALG09780.1"/>
    <property type="molecule type" value="Genomic_DNA"/>
</dbReference>
<reference evidence="1 2" key="1">
    <citation type="submission" date="2015-07" db="EMBL/GenBank/DDBJ databases">
        <title>Genome sequencing of Kibdelosporangium phytohabitans.</title>
        <authorList>
            <person name="Qin S."/>
            <person name="Xing K."/>
        </authorList>
    </citation>
    <scope>NUCLEOTIDE SEQUENCE [LARGE SCALE GENOMIC DNA]</scope>
    <source>
        <strain evidence="1 2">KLBMP1111</strain>
    </source>
</reference>
<organism evidence="1 2">
    <name type="scientific">Kibdelosporangium phytohabitans</name>
    <dbReference type="NCBI Taxonomy" id="860235"/>
    <lineage>
        <taxon>Bacteria</taxon>
        <taxon>Bacillati</taxon>
        <taxon>Actinomycetota</taxon>
        <taxon>Actinomycetes</taxon>
        <taxon>Pseudonocardiales</taxon>
        <taxon>Pseudonocardiaceae</taxon>
        <taxon>Kibdelosporangium</taxon>
    </lineage>
</organism>
<name>A0A0N9I539_9PSEU</name>
<gene>
    <name evidence="1" type="ORF">AOZ06_25340</name>
</gene>
<sequence length="147" mass="15776">MFESVDVTAADANELIGDAWWTGSTEAAGGEQGRAEFARLGKSVVRVRPDRRRIAEDYDVEVADFEAAVDFAVCRVVAAQGFPVLIEVGTAAQAEAVAARLPGAVVLTEDNADRTAEILAEAGRRGAVTVTSVRRREHGTTWTVRYP</sequence>
<dbReference type="Proteomes" id="UP000063699">
    <property type="component" value="Chromosome"/>
</dbReference>
<keyword evidence="2" id="KW-1185">Reference proteome</keyword>
<accession>A0A0N9I539</accession>
<evidence type="ECO:0000313" key="2">
    <source>
        <dbReference type="Proteomes" id="UP000063699"/>
    </source>
</evidence>
<protein>
    <submittedName>
        <fullName evidence="1">Uncharacterized protein</fullName>
    </submittedName>
</protein>
<proteinExistence type="predicted"/>
<dbReference type="KEGG" id="kphy:AOZ06_25340"/>
<dbReference type="AlphaFoldDB" id="A0A0N9I539"/>
<dbReference type="InterPro" id="IPR027417">
    <property type="entry name" value="P-loop_NTPase"/>
</dbReference>
<dbReference type="Gene3D" id="3.40.50.300">
    <property type="entry name" value="P-loop containing nucleotide triphosphate hydrolases"/>
    <property type="match status" value="1"/>
</dbReference>
<evidence type="ECO:0000313" key="1">
    <source>
        <dbReference type="EMBL" id="ALG09780.1"/>
    </source>
</evidence>